<dbReference type="InterPro" id="IPR000836">
    <property type="entry name" value="PRTase_dom"/>
</dbReference>
<evidence type="ECO:0000313" key="3">
    <source>
        <dbReference type="Proteomes" id="UP000252174"/>
    </source>
</evidence>
<dbReference type="PANTHER" id="PTHR47505:SF1">
    <property type="entry name" value="DNA UTILIZATION PROTEIN YHGH"/>
    <property type="match status" value="1"/>
</dbReference>
<name>A0A369AX52_9BURK</name>
<accession>A0A369AX52</accession>
<comment type="caution">
    <text evidence="2">The sequence shown here is derived from an EMBL/GenBank/DDBJ whole genome shotgun (WGS) entry which is preliminary data.</text>
</comment>
<evidence type="ECO:0000313" key="2">
    <source>
        <dbReference type="EMBL" id="RCX12014.1"/>
    </source>
</evidence>
<keyword evidence="3" id="KW-1185">Reference proteome</keyword>
<dbReference type="CDD" id="cd06223">
    <property type="entry name" value="PRTases_typeI"/>
    <property type="match status" value="1"/>
</dbReference>
<dbReference type="AlphaFoldDB" id="A0A369AX52"/>
<dbReference type="InterPro" id="IPR051910">
    <property type="entry name" value="ComF/GntX_DNA_util-trans"/>
</dbReference>
<dbReference type="PANTHER" id="PTHR47505">
    <property type="entry name" value="DNA UTILIZATION PROTEIN YHGH"/>
    <property type="match status" value="1"/>
</dbReference>
<dbReference type="EMBL" id="QPJU01000001">
    <property type="protein sequence ID" value="RCX12014.1"/>
    <property type="molecule type" value="Genomic_DNA"/>
</dbReference>
<dbReference type="SUPFAM" id="SSF53271">
    <property type="entry name" value="PRTase-like"/>
    <property type="match status" value="1"/>
</dbReference>
<reference evidence="2 3" key="1">
    <citation type="submission" date="2018-07" db="EMBL/GenBank/DDBJ databases">
        <title>Genomic Encyclopedia of Type Strains, Phase IV (KMG-IV): sequencing the most valuable type-strain genomes for metagenomic binning, comparative biology and taxonomic classification.</title>
        <authorList>
            <person name="Goeker M."/>
        </authorList>
    </citation>
    <scope>NUCLEOTIDE SEQUENCE [LARGE SCALE GENOMIC DNA]</scope>
    <source>
        <strain evidence="2 3">DSM 100911</strain>
    </source>
</reference>
<protein>
    <recommendedName>
        <fullName evidence="4">Amidophosphoribosyltransferase</fullName>
    </recommendedName>
</protein>
<dbReference type="InterPro" id="IPR029057">
    <property type="entry name" value="PRTase-like"/>
</dbReference>
<gene>
    <name evidence="2" type="ORF">DFR45_101552</name>
</gene>
<dbReference type="Gene3D" id="3.40.50.2020">
    <property type="match status" value="1"/>
</dbReference>
<sequence length="177" mass="19598">MLDKHTLQSVYLGDDEHGHARFDTTRTEVGEATYQLKYRSDWAQVKPLAQAIAEHIYPKLANVGFIVSMPASNQRHRQPVTEVANELGALVKVPVFDGLLVKAANGKSLKDLHTKDEKIEAIGDSFSVTDGIQGNGPWNVLVVDDLFHTGASMEAACKVLRAYPKVRKIYVAALTWR</sequence>
<evidence type="ECO:0008006" key="4">
    <source>
        <dbReference type="Google" id="ProtNLM"/>
    </source>
</evidence>
<comment type="similarity">
    <text evidence="1">Belongs to the ComF/GntX family.</text>
</comment>
<evidence type="ECO:0000256" key="1">
    <source>
        <dbReference type="ARBA" id="ARBA00008007"/>
    </source>
</evidence>
<organism evidence="2 3">
    <name type="scientific">Extensimonas vulgaris</name>
    <dbReference type="NCBI Taxonomy" id="1031594"/>
    <lineage>
        <taxon>Bacteria</taxon>
        <taxon>Pseudomonadati</taxon>
        <taxon>Pseudomonadota</taxon>
        <taxon>Betaproteobacteria</taxon>
        <taxon>Burkholderiales</taxon>
        <taxon>Comamonadaceae</taxon>
        <taxon>Extensimonas</taxon>
    </lineage>
</organism>
<proteinExistence type="inferred from homology"/>
<dbReference type="Proteomes" id="UP000252174">
    <property type="component" value="Unassembled WGS sequence"/>
</dbReference>